<dbReference type="HOGENOM" id="CLU_047373_0_2_9"/>
<dbReference type="InterPro" id="IPR010099">
    <property type="entry name" value="SDR39U1"/>
</dbReference>
<dbReference type="InterPro" id="IPR013549">
    <property type="entry name" value="DUF1731"/>
</dbReference>
<feature type="domain" description="NAD-dependent epimerase/dehydratase" evidence="2">
    <location>
        <begin position="3"/>
        <end position="125"/>
    </location>
</feature>
<evidence type="ECO:0000259" key="2">
    <source>
        <dbReference type="Pfam" id="PF01370"/>
    </source>
</evidence>
<gene>
    <name evidence="4" type="ordered locus">Bcell_0961</name>
</gene>
<dbReference type="EMBL" id="CP002394">
    <property type="protein sequence ID" value="ADU29234.1"/>
    <property type="molecule type" value="Genomic_DNA"/>
</dbReference>
<accession>E6U1Z0</accession>
<dbReference type="KEGG" id="bco:Bcell_0961"/>
<dbReference type="SUPFAM" id="SSF51735">
    <property type="entry name" value="NAD(P)-binding Rossmann-fold domains"/>
    <property type="match status" value="1"/>
</dbReference>
<dbReference type="Pfam" id="PF08338">
    <property type="entry name" value="DUF1731"/>
    <property type="match status" value="1"/>
</dbReference>
<evidence type="ECO:0008006" key="6">
    <source>
        <dbReference type="Google" id="ProtNLM"/>
    </source>
</evidence>
<evidence type="ECO:0000313" key="4">
    <source>
        <dbReference type="EMBL" id="ADU29234.1"/>
    </source>
</evidence>
<reference evidence="4 5" key="1">
    <citation type="submission" date="2010-12" db="EMBL/GenBank/DDBJ databases">
        <title>Complete sequence of Bacillus cellulosilyticus DSM 2522.</title>
        <authorList>
            <consortium name="US DOE Joint Genome Institute"/>
            <person name="Lucas S."/>
            <person name="Copeland A."/>
            <person name="Lapidus A."/>
            <person name="Cheng J.-F."/>
            <person name="Bruce D."/>
            <person name="Goodwin L."/>
            <person name="Pitluck S."/>
            <person name="Chertkov O."/>
            <person name="Detter J.C."/>
            <person name="Han C."/>
            <person name="Tapia R."/>
            <person name="Land M."/>
            <person name="Hauser L."/>
            <person name="Jeffries C."/>
            <person name="Kyrpides N."/>
            <person name="Ivanova N."/>
            <person name="Mikhailova N."/>
            <person name="Brumm P."/>
            <person name="Mead D."/>
            <person name="Woyke T."/>
        </authorList>
    </citation>
    <scope>NUCLEOTIDE SEQUENCE [LARGE SCALE GENOMIC DNA]</scope>
    <source>
        <strain evidence="5">ATCC 21833 / DSM 2522 / FERM P-1141 / JCM 9156 / N-4</strain>
    </source>
</reference>
<evidence type="ECO:0000256" key="1">
    <source>
        <dbReference type="ARBA" id="ARBA00009353"/>
    </source>
</evidence>
<name>E6U1Z0_EVAC2</name>
<dbReference type="STRING" id="649639.Bcell_0961"/>
<comment type="similarity">
    <text evidence="1">Belongs to the NAD(P)-dependent epimerase/dehydratase family. SDR39U1 subfamily.</text>
</comment>
<organism evidence="4 5">
    <name type="scientific">Evansella cellulosilytica (strain ATCC 21833 / DSM 2522 / FERM P-1141 / JCM 9156 / N-4)</name>
    <name type="common">Bacillus cellulosilyticus</name>
    <dbReference type="NCBI Taxonomy" id="649639"/>
    <lineage>
        <taxon>Bacteria</taxon>
        <taxon>Bacillati</taxon>
        <taxon>Bacillota</taxon>
        <taxon>Bacilli</taxon>
        <taxon>Bacillales</taxon>
        <taxon>Bacillaceae</taxon>
        <taxon>Evansella</taxon>
    </lineage>
</organism>
<keyword evidence="5" id="KW-1185">Reference proteome</keyword>
<dbReference type="InterPro" id="IPR036291">
    <property type="entry name" value="NAD(P)-bd_dom_sf"/>
</dbReference>
<dbReference type="OrthoDB" id="9801773at2"/>
<proteinExistence type="inferred from homology"/>
<dbReference type="PANTHER" id="PTHR11092">
    <property type="entry name" value="SUGAR NUCLEOTIDE EPIMERASE RELATED"/>
    <property type="match status" value="1"/>
</dbReference>
<dbReference type="AlphaFoldDB" id="E6U1Z0"/>
<dbReference type="PANTHER" id="PTHR11092:SF0">
    <property type="entry name" value="EPIMERASE FAMILY PROTEIN SDR39U1"/>
    <property type="match status" value="1"/>
</dbReference>
<evidence type="ECO:0000259" key="3">
    <source>
        <dbReference type="Pfam" id="PF08338"/>
    </source>
</evidence>
<dbReference type="eggNOG" id="COG1090">
    <property type="taxonomic scope" value="Bacteria"/>
</dbReference>
<dbReference type="Pfam" id="PF01370">
    <property type="entry name" value="Epimerase"/>
    <property type="match status" value="1"/>
</dbReference>
<dbReference type="Proteomes" id="UP000001401">
    <property type="component" value="Chromosome"/>
</dbReference>
<dbReference type="InterPro" id="IPR001509">
    <property type="entry name" value="Epimerase_deHydtase"/>
</dbReference>
<dbReference type="NCBIfam" id="TIGR01777">
    <property type="entry name" value="yfcH"/>
    <property type="match status" value="1"/>
</dbReference>
<dbReference type="CDD" id="cd05242">
    <property type="entry name" value="SDR_a8"/>
    <property type="match status" value="1"/>
</dbReference>
<evidence type="ECO:0000313" key="5">
    <source>
        <dbReference type="Proteomes" id="UP000001401"/>
    </source>
</evidence>
<protein>
    <recommendedName>
        <fullName evidence="6">TIGR01777 family protein</fullName>
    </recommendedName>
</protein>
<sequence length="302" mass="33397">MKIAIAGGSGFIGKALTSLLVNNGHHVFVLTRHAAQHQSKENVTFIQWLTNNAKPELELEGIDAIINLAGESLNSGRWTKEKKQQLRNSRISATNEVVRIIESMQSRPNVLVNGSAIGYYGTSLTSTFTEGDIVKSNDFLSSLVHDWEDTTSPLIGELRIVYARFGIVLSKEAGALKKMLLPYKMFVGGKLGSGQQWMSWVHIEDTVRALEHCIQTPSISGPVNITSPTPVRMHEFGKTLATVINRPYWAPVPSFVLKTVLGEMSTLVLEGQRVLPRNLQETGFTFIYPSLKEALDSLFETT</sequence>
<dbReference type="RefSeq" id="WP_013487575.1">
    <property type="nucleotide sequence ID" value="NC_014829.1"/>
</dbReference>
<feature type="domain" description="DUF1731" evidence="3">
    <location>
        <begin position="252"/>
        <end position="297"/>
    </location>
</feature>
<dbReference type="Gene3D" id="3.40.50.720">
    <property type="entry name" value="NAD(P)-binding Rossmann-like Domain"/>
    <property type="match status" value="1"/>
</dbReference>